<reference evidence="1" key="1">
    <citation type="submission" date="2006-10" db="EMBL/GenBank/DDBJ databases">
        <authorList>
            <person name="Amadeo P."/>
            <person name="Zhao Q."/>
            <person name="Wortman J."/>
            <person name="Fraser-Liggett C."/>
            <person name="Carlton J."/>
        </authorList>
    </citation>
    <scope>NUCLEOTIDE SEQUENCE</scope>
    <source>
        <strain evidence="1">G3</strain>
    </source>
</reference>
<dbReference type="SMR" id="A2G689"/>
<dbReference type="InParanoid" id="A2G689"/>
<gene>
    <name evidence="1" type="ORF">TVAG_345090</name>
</gene>
<proteinExistence type="predicted"/>
<name>A2G689_TRIV3</name>
<accession>A2G689</accession>
<evidence type="ECO:0000313" key="1">
    <source>
        <dbReference type="EMBL" id="EAX87327.1"/>
    </source>
</evidence>
<sequence>MYCELFFQIISIESIYQFLDKLVPKIPANKVIYKMLDHCDMFDIDILYKILINHLEVYDELAKYKIMKTIIKIIELKPDIELNEKLIQQILSYIQPFNQKLAQYAFQIASLIHPPLEIFETTLNFIQFCEFDKAAQAAASLLVSNYEYWKDKSNESEIIQILQNLEEIPFDCSVHIVYSLTHYLSVGIDIQNDIFICEIVKNCIESVDYFLYFIELIERIIVLNENKGSLNNELLEIVHEIVEDISDSSLIEKPEVALFIEHTAKYLSDE</sequence>
<protein>
    <submittedName>
        <fullName evidence="1">Uncharacterized protein</fullName>
    </submittedName>
</protein>
<dbReference type="Proteomes" id="UP000001542">
    <property type="component" value="Unassembled WGS sequence"/>
</dbReference>
<dbReference type="AlphaFoldDB" id="A2G689"/>
<reference evidence="1" key="2">
    <citation type="journal article" date="2007" name="Science">
        <title>Draft genome sequence of the sexually transmitted pathogen Trichomonas vaginalis.</title>
        <authorList>
            <person name="Carlton J.M."/>
            <person name="Hirt R.P."/>
            <person name="Silva J.C."/>
            <person name="Delcher A.L."/>
            <person name="Schatz M."/>
            <person name="Zhao Q."/>
            <person name="Wortman J.R."/>
            <person name="Bidwell S.L."/>
            <person name="Alsmark U.C.M."/>
            <person name="Besteiro S."/>
            <person name="Sicheritz-Ponten T."/>
            <person name="Noel C.J."/>
            <person name="Dacks J.B."/>
            <person name="Foster P.G."/>
            <person name="Simillion C."/>
            <person name="Van de Peer Y."/>
            <person name="Miranda-Saavedra D."/>
            <person name="Barton G.J."/>
            <person name="Westrop G.D."/>
            <person name="Mueller S."/>
            <person name="Dessi D."/>
            <person name="Fiori P.L."/>
            <person name="Ren Q."/>
            <person name="Paulsen I."/>
            <person name="Zhang H."/>
            <person name="Bastida-Corcuera F.D."/>
            <person name="Simoes-Barbosa A."/>
            <person name="Brown M.T."/>
            <person name="Hayes R.D."/>
            <person name="Mukherjee M."/>
            <person name="Okumura C.Y."/>
            <person name="Schneider R."/>
            <person name="Smith A.J."/>
            <person name="Vanacova S."/>
            <person name="Villalvazo M."/>
            <person name="Haas B.J."/>
            <person name="Pertea M."/>
            <person name="Feldblyum T.V."/>
            <person name="Utterback T.R."/>
            <person name="Shu C.L."/>
            <person name="Osoegawa K."/>
            <person name="de Jong P.J."/>
            <person name="Hrdy I."/>
            <person name="Horvathova L."/>
            <person name="Zubacova Z."/>
            <person name="Dolezal P."/>
            <person name="Malik S.B."/>
            <person name="Logsdon J.M. Jr."/>
            <person name="Henze K."/>
            <person name="Gupta A."/>
            <person name="Wang C.C."/>
            <person name="Dunne R.L."/>
            <person name="Upcroft J.A."/>
            <person name="Upcroft P."/>
            <person name="White O."/>
            <person name="Salzberg S.L."/>
            <person name="Tang P."/>
            <person name="Chiu C.-H."/>
            <person name="Lee Y.-S."/>
            <person name="Embley T.M."/>
            <person name="Coombs G.H."/>
            <person name="Mottram J.C."/>
            <person name="Tachezy J."/>
            <person name="Fraser-Liggett C.M."/>
            <person name="Johnson P.J."/>
        </authorList>
    </citation>
    <scope>NUCLEOTIDE SEQUENCE [LARGE SCALE GENOMIC DNA]</scope>
    <source>
        <strain evidence="1">G3</strain>
    </source>
</reference>
<keyword evidence="2" id="KW-1185">Reference proteome</keyword>
<dbReference type="VEuPathDB" id="TrichDB:TVAG_345090"/>
<dbReference type="EMBL" id="DS114470">
    <property type="protein sequence ID" value="EAX87327.1"/>
    <property type="molecule type" value="Genomic_DNA"/>
</dbReference>
<evidence type="ECO:0000313" key="2">
    <source>
        <dbReference type="Proteomes" id="UP000001542"/>
    </source>
</evidence>
<organism evidence="1 2">
    <name type="scientific">Trichomonas vaginalis (strain ATCC PRA-98 / G3)</name>
    <dbReference type="NCBI Taxonomy" id="412133"/>
    <lineage>
        <taxon>Eukaryota</taxon>
        <taxon>Metamonada</taxon>
        <taxon>Parabasalia</taxon>
        <taxon>Trichomonadida</taxon>
        <taxon>Trichomonadidae</taxon>
        <taxon>Trichomonas</taxon>
    </lineage>
</organism>